<dbReference type="EMBL" id="QKZI01000011">
    <property type="protein sequence ID" value="PZX02449.1"/>
    <property type="molecule type" value="Genomic_DNA"/>
</dbReference>
<dbReference type="RefSeq" id="WP_111440891.1">
    <property type="nucleotide sequence ID" value="NZ_QKZI01000011.1"/>
</dbReference>
<name>A0A2W7MBF0_9BACI</name>
<keyword evidence="1" id="KW-0812">Transmembrane</keyword>
<evidence type="ECO:0000313" key="3">
    <source>
        <dbReference type="Proteomes" id="UP000248646"/>
    </source>
</evidence>
<dbReference type="OrthoDB" id="2427324at2"/>
<gene>
    <name evidence="2" type="ORF">C7437_11141</name>
</gene>
<keyword evidence="1" id="KW-1133">Transmembrane helix</keyword>
<keyword evidence="3" id="KW-1185">Reference proteome</keyword>
<dbReference type="Proteomes" id="UP000248646">
    <property type="component" value="Unassembled WGS sequence"/>
</dbReference>
<sequence length="144" mass="16944">MDYKAKHQQDFLLAGVVLMIMVLTSGWENIWIRVFGLIVLIKAALSLCTKYLFTIEEDKLIYKIFLFNINIYEKKTKKSNIKRIIFKRAGWKTKLAVIKLEKGFPIRIALFTPTTIFEDLLTFCDKNDIQVEKTKDYRILENMA</sequence>
<reference evidence="2 3" key="1">
    <citation type="submission" date="2018-06" db="EMBL/GenBank/DDBJ databases">
        <title>Genomic Encyclopedia of Type Strains, Phase IV (KMG-IV): sequencing the most valuable type-strain genomes for metagenomic binning, comparative biology and taxonomic classification.</title>
        <authorList>
            <person name="Goeker M."/>
        </authorList>
    </citation>
    <scope>NUCLEOTIDE SEQUENCE [LARGE SCALE GENOMIC DNA]</scope>
    <source>
        <strain evidence="2 3">DSM 5</strain>
    </source>
</reference>
<accession>A0A2W7MBF0</accession>
<protein>
    <recommendedName>
        <fullName evidence="4">PH (Pleckstrin Homology) domain-containing protein</fullName>
    </recommendedName>
</protein>
<keyword evidence="1" id="KW-0472">Membrane</keyword>
<organism evidence="2 3">
    <name type="scientific">Psychrobacillus insolitus</name>
    <dbReference type="NCBI Taxonomy" id="1461"/>
    <lineage>
        <taxon>Bacteria</taxon>
        <taxon>Bacillati</taxon>
        <taxon>Bacillota</taxon>
        <taxon>Bacilli</taxon>
        <taxon>Bacillales</taxon>
        <taxon>Bacillaceae</taxon>
        <taxon>Psychrobacillus</taxon>
    </lineage>
</organism>
<evidence type="ECO:0008006" key="4">
    <source>
        <dbReference type="Google" id="ProtNLM"/>
    </source>
</evidence>
<comment type="caution">
    <text evidence="2">The sequence shown here is derived from an EMBL/GenBank/DDBJ whole genome shotgun (WGS) entry which is preliminary data.</text>
</comment>
<dbReference type="AlphaFoldDB" id="A0A2W7MBF0"/>
<proteinExistence type="predicted"/>
<feature type="transmembrane region" description="Helical" evidence="1">
    <location>
        <begin position="12"/>
        <end position="28"/>
    </location>
</feature>
<evidence type="ECO:0000256" key="1">
    <source>
        <dbReference type="SAM" id="Phobius"/>
    </source>
</evidence>
<evidence type="ECO:0000313" key="2">
    <source>
        <dbReference type="EMBL" id="PZX02449.1"/>
    </source>
</evidence>